<reference evidence="2" key="1">
    <citation type="submission" date="2023-05" db="EMBL/GenBank/DDBJ databases">
        <title>Nepenthes gracilis genome sequencing.</title>
        <authorList>
            <person name="Fukushima K."/>
        </authorList>
    </citation>
    <scope>NUCLEOTIDE SEQUENCE</scope>
    <source>
        <strain evidence="2">SING2019-196</strain>
    </source>
</reference>
<evidence type="ECO:0000256" key="1">
    <source>
        <dbReference type="SAM" id="MobiDB-lite"/>
    </source>
</evidence>
<dbReference type="Proteomes" id="UP001279734">
    <property type="component" value="Unassembled WGS sequence"/>
</dbReference>
<gene>
    <name evidence="2" type="ORF">Nepgr_012827</name>
</gene>
<comment type="caution">
    <text evidence="2">The sequence shown here is derived from an EMBL/GenBank/DDBJ whole genome shotgun (WGS) entry which is preliminary data.</text>
</comment>
<evidence type="ECO:0000313" key="3">
    <source>
        <dbReference type="Proteomes" id="UP001279734"/>
    </source>
</evidence>
<sequence length="197" mass="22046">MGNNRGENVMDRPQPATVGQTRRQPMAQILLTTSAIGQPTSPLLCFGELVLVEACIRGFLSFEKYHILSHNFVDLLQQHSGVFDKSYDDLMRIFTDLNKFDNLPFGFRANSWLISPPVAQSPLTFPPLLVKDKTWGGNGGGLRRVGRSDLTRRANESQFVVAMSCKNVEERPLLDRKALILHSLFVNVAIFRATSTL</sequence>
<proteinExistence type="predicted"/>
<protein>
    <submittedName>
        <fullName evidence="2">Uncharacterized protein</fullName>
    </submittedName>
</protein>
<dbReference type="GO" id="GO:0005737">
    <property type="term" value="C:cytoplasm"/>
    <property type="evidence" value="ECO:0007669"/>
    <property type="project" value="TreeGrafter"/>
</dbReference>
<dbReference type="PANTHER" id="PTHR12601:SF17">
    <property type="entry name" value="PROTEIN REDUCED CHLOROPLAST COVERAGE 1"/>
    <property type="match status" value="1"/>
</dbReference>
<name>A0AAD3SHT8_NEPGR</name>
<organism evidence="2 3">
    <name type="scientific">Nepenthes gracilis</name>
    <name type="common">Slender pitcher plant</name>
    <dbReference type="NCBI Taxonomy" id="150966"/>
    <lineage>
        <taxon>Eukaryota</taxon>
        <taxon>Viridiplantae</taxon>
        <taxon>Streptophyta</taxon>
        <taxon>Embryophyta</taxon>
        <taxon>Tracheophyta</taxon>
        <taxon>Spermatophyta</taxon>
        <taxon>Magnoliopsida</taxon>
        <taxon>eudicotyledons</taxon>
        <taxon>Gunneridae</taxon>
        <taxon>Pentapetalae</taxon>
        <taxon>Caryophyllales</taxon>
        <taxon>Nepenthaceae</taxon>
        <taxon>Nepenthes</taxon>
    </lineage>
</organism>
<dbReference type="AlphaFoldDB" id="A0AAD3SHT8"/>
<dbReference type="PANTHER" id="PTHR12601">
    <property type="entry name" value="EUKARYOTIC TRANSLATION INITIATION FACTOR 3 SUBUNIT EIF-3"/>
    <property type="match status" value="1"/>
</dbReference>
<feature type="region of interest" description="Disordered" evidence="1">
    <location>
        <begin position="1"/>
        <end position="21"/>
    </location>
</feature>
<dbReference type="InterPro" id="IPR027523">
    <property type="entry name" value="CLU_prot"/>
</dbReference>
<keyword evidence="3" id="KW-1185">Reference proteome</keyword>
<evidence type="ECO:0000313" key="2">
    <source>
        <dbReference type="EMBL" id="GMH10986.1"/>
    </source>
</evidence>
<dbReference type="EMBL" id="BSYO01000010">
    <property type="protein sequence ID" value="GMH10986.1"/>
    <property type="molecule type" value="Genomic_DNA"/>
</dbReference>
<accession>A0AAD3SHT8</accession>